<dbReference type="AlphaFoldDB" id="A0A0L8C654"/>
<dbReference type="SUPFAM" id="SSF55729">
    <property type="entry name" value="Acyl-CoA N-acyltransferases (Nat)"/>
    <property type="match status" value="1"/>
</dbReference>
<dbReference type="InterPro" id="IPR016181">
    <property type="entry name" value="Acyl_CoA_acyltransferase"/>
</dbReference>
<evidence type="ECO:0000313" key="5">
    <source>
        <dbReference type="Proteomes" id="UP000037425"/>
    </source>
</evidence>
<dbReference type="InterPro" id="IPR050832">
    <property type="entry name" value="Bact_Acetyltransf"/>
</dbReference>
<dbReference type="EMBL" id="LGAP01000001">
    <property type="protein sequence ID" value="KOF22269.1"/>
    <property type="molecule type" value="Genomic_DNA"/>
</dbReference>
<dbReference type="PROSITE" id="PS51186">
    <property type="entry name" value="GNAT"/>
    <property type="match status" value="1"/>
</dbReference>
<proteinExistence type="predicted"/>
<evidence type="ECO:0000256" key="2">
    <source>
        <dbReference type="ARBA" id="ARBA00023315"/>
    </source>
</evidence>
<dbReference type="GO" id="GO:0016747">
    <property type="term" value="F:acyltransferase activity, transferring groups other than amino-acyl groups"/>
    <property type="evidence" value="ECO:0007669"/>
    <property type="project" value="InterPro"/>
</dbReference>
<keyword evidence="2" id="KW-0012">Acyltransferase</keyword>
<dbReference type="Proteomes" id="UP000037425">
    <property type="component" value="Unassembled WGS sequence"/>
</dbReference>
<accession>A0A0L8C654</accession>
<sequence>MDPTTDFEIRKAELADLPAIISLFAADEVGGHGDTTEPEAFADYLAAFARIEASPLQMLYVARLGEEVVGTFQTALLTSLPGRGQPRLVIEAVQTREDMRGRGIGACMMRHAIERAREEGAGKVQLSSNATRTAAHRFYARLGFVRSHFGFHMRLK</sequence>
<dbReference type="RefSeq" id="WP_053247086.1">
    <property type="nucleotide sequence ID" value="NZ_LGAP01000001.1"/>
</dbReference>
<comment type="caution">
    <text evidence="4">The sequence shown here is derived from an EMBL/GenBank/DDBJ whole genome shotgun (WGS) entry which is preliminary data.</text>
</comment>
<dbReference type="Gene3D" id="3.40.630.30">
    <property type="match status" value="1"/>
</dbReference>
<dbReference type="Pfam" id="PF00583">
    <property type="entry name" value="Acetyltransf_1"/>
    <property type="match status" value="1"/>
</dbReference>
<evidence type="ECO:0000313" key="4">
    <source>
        <dbReference type="EMBL" id="KOF22269.1"/>
    </source>
</evidence>
<evidence type="ECO:0000259" key="3">
    <source>
        <dbReference type="PROSITE" id="PS51186"/>
    </source>
</evidence>
<dbReference type="CDD" id="cd04301">
    <property type="entry name" value="NAT_SF"/>
    <property type="match status" value="1"/>
</dbReference>
<evidence type="ECO:0000256" key="1">
    <source>
        <dbReference type="ARBA" id="ARBA00022679"/>
    </source>
</evidence>
<gene>
    <name evidence="4" type="ORF">AC244_01580</name>
</gene>
<keyword evidence="1 4" id="KW-0808">Transferase</keyword>
<dbReference type="InterPro" id="IPR000182">
    <property type="entry name" value="GNAT_dom"/>
</dbReference>
<dbReference type="PATRIC" id="fig|106592.7.peg.337"/>
<feature type="domain" description="N-acetyltransferase" evidence="3">
    <location>
        <begin position="7"/>
        <end position="156"/>
    </location>
</feature>
<dbReference type="PANTHER" id="PTHR43877">
    <property type="entry name" value="AMINOALKYLPHOSPHONATE N-ACETYLTRANSFERASE-RELATED-RELATED"/>
    <property type="match status" value="1"/>
</dbReference>
<name>A0A0L8C654_ENSAD</name>
<protein>
    <submittedName>
        <fullName evidence="4">Acetyltransferase</fullName>
    </submittedName>
</protein>
<dbReference type="OrthoDB" id="9789603at2"/>
<organism evidence="4 5">
    <name type="scientific">Ensifer adhaerens</name>
    <name type="common">Sinorhizobium morelense</name>
    <dbReference type="NCBI Taxonomy" id="106592"/>
    <lineage>
        <taxon>Bacteria</taxon>
        <taxon>Pseudomonadati</taxon>
        <taxon>Pseudomonadota</taxon>
        <taxon>Alphaproteobacteria</taxon>
        <taxon>Hyphomicrobiales</taxon>
        <taxon>Rhizobiaceae</taxon>
        <taxon>Sinorhizobium/Ensifer group</taxon>
        <taxon>Ensifer</taxon>
    </lineage>
</organism>
<reference evidence="5" key="1">
    <citation type="submission" date="2015-07" db="EMBL/GenBank/DDBJ databases">
        <title>Whole genome sequence of an Ensifer adhaerens strain isolated from a cave pool in the Wind Cave National Park.</title>
        <authorList>
            <person name="Eng W.W.H."/>
            <person name="Gan H.M."/>
            <person name="Barton H.A."/>
            <person name="Savka M.A."/>
        </authorList>
    </citation>
    <scope>NUCLEOTIDE SEQUENCE [LARGE SCALE GENOMIC DNA]</scope>
    <source>
        <strain evidence="5">SD006</strain>
    </source>
</reference>